<protein>
    <recommendedName>
        <fullName evidence="4">Secreted protein</fullName>
    </recommendedName>
</protein>
<proteinExistence type="predicted"/>
<name>A0A6G0QMV6_9STRA</name>
<evidence type="ECO:0008006" key="4">
    <source>
        <dbReference type="Google" id="ProtNLM"/>
    </source>
</evidence>
<dbReference type="AlphaFoldDB" id="A0A6G0QMV6"/>
<gene>
    <name evidence="2" type="ORF">PF008_g24719</name>
</gene>
<comment type="caution">
    <text evidence="2">The sequence shown here is derived from an EMBL/GenBank/DDBJ whole genome shotgun (WGS) entry which is preliminary data.</text>
</comment>
<feature type="signal peptide" evidence="1">
    <location>
        <begin position="1"/>
        <end position="19"/>
    </location>
</feature>
<feature type="chain" id="PRO_5026303262" description="Secreted protein" evidence="1">
    <location>
        <begin position="20"/>
        <end position="66"/>
    </location>
</feature>
<dbReference type="Proteomes" id="UP000486351">
    <property type="component" value="Unassembled WGS sequence"/>
</dbReference>
<keyword evidence="1" id="KW-0732">Signal</keyword>
<organism evidence="2 3">
    <name type="scientific">Phytophthora fragariae</name>
    <dbReference type="NCBI Taxonomy" id="53985"/>
    <lineage>
        <taxon>Eukaryota</taxon>
        <taxon>Sar</taxon>
        <taxon>Stramenopiles</taxon>
        <taxon>Oomycota</taxon>
        <taxon>Peronosporomycetes</taxon>
        <taxon>Peronosporales</taxon>
        <taxon>Peronosporaceae</taxon>
        <taxon>Phytophthora</taxon>
    </lineage>
</organism>
<dbReference type="EMBL" id="QXFY01002687">
    <property type="protein sequence ID" value="KAE9293751.1"/>
    <property type="molecule type" value="Genomic_DNA"/>
</dbReference>
<sequence>MSVLAFDVLYNILYGCASASWAGTCTTRSNKASDSKTVWFQRSIIQSVWFRGCVTRYIYRLESVKP</sequence>
<evidence type="ECO:0000256" key="1">
    <source>
        <dbReference type="SAM" id="SignalP"/>
    </source>
</evidence>
<evidence type="ECO:0000313" key="3">
    <source>
        <dbReference type="Proteomes" id="UP000486351"/>
    </source>
</evidence>
<accession>A0A6G0QMV6</accession>
<reference evidence="2 3" key="1">
    <citation type="submission" date="2018-09" db="EMBL/GenBank/DDBJ databases">
        <title>Genomic investigation of the strawberry pathogen Phytophthora fragariae indicates pathogenicity is determined by transcriptional variation in three key races.</title>
        <authorList>
            <person name="Adams T.M."/>
            <person name="Armitage A.D."/>
            <person name="Sobczyk M.K."/>
            <person name="Bates H.J."/>
            <person name="Dunwell J.M."/>
            <person name="Nellist C.F."/>
            <person name="Harrison R.J."/>
        </authorList>
    </citation>
    <scope>NUCLEOTIDE SEQUENCE [LARGE SCALE GENOMIC DNA]</scope>
    <source>
        <strain evidence="2 3">NOV-77</strain>
    </source>
</reference>
<evidence type="ECO:0000313" key="2">
    <source>
        <dbReference type="EMBL" id="KAE9293751.1"/>
    </source>
</evidence>